<dbReference type="EMBL" id="JAAAUQ010000616">
    <property type="protein sequence ID" value="KAF9148772.1"/>
    <property type="molecule type" value="Genomic_DNA"/>
</dbReference>
<dbReference type="OrthoDB" id="2410971at2759"/>
<gene>
    <name evidence="1" type="ORF">BG015_009478</name>
</gene>
<evidence type="ECO:0000313" key="1">
    <source>
        <dbReference type="EMBL" id="KAF9148772.1"/>
    </source>
</evidence>
<dbReference type="Proteomes" id="UP000748756">
    <property type="component" value="Unassembled WGS sequence"/>
</dbReference>
<accession>A0A9P5V9S5</accession>
<protein>
    <submittedName>
        <fullName evidence="1">Uncharacterized protein</fullName>
    </submittedName>
</protein>
<reference evidence="1" key="1">
    <citation type="journal article" date="2020" name="Fungal Divers.">
        <title>Resolving the Mortierellaceae phylogeny through synthesis of multi-gene phylogenetics and phylogenomics.</title>
        <authorList>
            <person name="Vandepol N."/>
            <person name="Liber J."/>
            <person name="Desiro A."/>
            <person name="Na H."/>
            <person name="Kennedy M."/>
            <person name="Barry K."/>
            <person name="Grigoriev I.V."/>
            <person name="Miller A.N."/>
            <person name="O'Donnell K."/>
            <person name="Stajich J.E."/>
            <person name="Bonito G."/>
        </authorList>
    </citation>
    <scope>NUCLEOTIDE SEQUENCE</scope>
    <source>
        <strain evidence="1">NRRL 6426</strain>
    </source>
</reference>
<name>A0A9P5V9S5_9FUNG</name>
<sequence>MFPKTQTCQASDGTEAEIQTIHYLSISQYVIPWTNIVNAFPNEYLVKNGDMILPFLSDSYKIKNSCKRFVISVHQRRAIDPLCIAYQENAVLEVILSAEEQGSSYSLDSSFYPTRQFRKEARRVSEYRLATALSISETLSYYPPARSILTHTLQLQHNSSPHLFIVLPTRDSSTGELLDDFRLHYLCECGEHSQTPYKSNDQHHDQDKGGTIVSHDVHLVDHEGYRIVNLPAFFEKYGVYSLALLRMVKFGAIAGGMVVPQLLQFGAGREGGQAEEEESFEERVDFAFNRMQKMQQQHGWDFNSVRTRTFTLIADTPTCPSSEKDRTDITSWLRWEMFDELDSFLDGHGYDNADNNDSNTP</sequence>
<organism evidence="1 2">
    <name type="scientific">Linnemannia schmuckeri</name>
    <dbReference type="NCBI Taxonomy" id="64567"/>
    <lineage>
        <taxon>Eukaryota</taxon>
        <taxon>Fungi</taxon>
        <taxon>Fungi incertae sedis</taxon>
        <taxon>Mucoromycota</taxon>
        <taxon>Mortierellomycotina</taxon>
        <taxon>Mortierellomycetes</taxon>
        <taxon>Mortierellales</taxon>
        <taxon>Mortierellaceae</taxon>
        <taxon>Linnemannia</taxon>
    </lineage>
</organism>
<dbReference type="AlphaFoldDB" id="A0A9P5V9S5"/>
<proteinExistence type="predicted"/>
<evidence type="ECO:0000313" key="2">
    <source>
        <dbReference type="Proteomes" id="UP000748756"/>
    </source>
</evidence>
<keyword evidence="2" id="KW-1185">Reference proteome</keyword>
<comment type="caution">
    <text evidence="1">The sequence shown here is derived from an EMBL/GenBank/DDBJ whole genome shotgun (WGS) entry which is preliminary data.</text>
</comment>